<dbReference type="EMBL" id="CP144053">
    <property type="protein sequence ID" value="WWD17185.1"/>
    <property type="molecule type" value="Genomic_DNA"/>
</dbReference>
<dbReference type="GO" id="GO:0000244">
    <property type="term" value="P:spliceosomal tri-snRNP complex assembly"/>
    <property type="evidence" value="ECO:0007669"/>
    <property type="project" value="TreeGrafter"/>
</dbReference>
<dbReference type="Gene3D" id="2.60.34.20">
    <property type="match status" value="1"/>
</dbReference>
<evidence type="ECO:0000313" key="3">
    <source>
        <dbReference type="Proteomes" id="UP000322225"/>
    </source>
</evidence>
<dbReference type="CDD" id="cd13777">
    <property type="entry name" value="Aar2_N"/>
    <property type="match status" value="1"/>
</dbReference>
<dbReference type="KEGG" id="ksn:43586553"/>
<dbReference type="CDD" id="cd13778">
    <property type="entry name" value="Aar2_C"/>
    <property type="match status" value="1"/>
</dbReference>
<accession>A0A5M6CBI6</accession>
<reference evidence="2" key="2">
    <citation type="submission" date="2024-01" db="EMBL/GenBank/DDBJ databases">
        <title>Comparative genomics of Cryptococcus and Kwoniella reveals pathogenesis evolution and contrasting modes of karyotype evolution via chromosome fusion or intercentromeric recombination.</title>
        <authorList>
            <person name="Coelho M.A."/>
            <person name="David-Palma M."/>
            <person name="Shea T."/>
            <person name="Bowers K."/>
            <person name="McGinley-Smith S."/>
            <person name="Mohammad A.W."/>
            <person name="Gnirke A."/>
            <person name="Yurkov A.M."/>
            <person name="Nowrousian M."/>
            <person name="Sun S."/>
            <person name="Cuomo C.A."/>
            <person name="Heitman J."/>
        </authorList>
    </citation>
    <scope>NUCLEOTIDE SEQUENCE</scope>
    <source>
        <strain evidence="2">CBS 12478</strain>
    </source>
</reference>
<dbReference type="AlphaFoldDB" id="A0A5M6CBI6"/>
<dbReference type="Pfam" id="PF05282">
    <property type="entry name" value="AAR2"/>
    <property type="match status" value="1"/>
</dbReference>
<protein>
    <submittedName>
        <fullName evidence="2">Uncharacterized protein</fullName>
    </submittedName>
</protein>
<dbReference type="GeneID" id="43586553"/>
<dbReference type="OrthoDB" id="201752at2759"/>
<dbReference type="RefSeq" id="XP_031863377.1">
    <property type="nucleotide sequence ID" value="XM_032002440.1"/>
</dbReference>
<proteinExistence type="inferred from homology"/>
<evidence type="ECO:0000313" key="2">
    <source>
        <dbReference type="EMBL" id="WWD17185.1"/>
    </source>
</evidence>
<dbReference type="InterPro" id="IPR033648">
    <property type="entry name" value="AAR2_C"/>
</dbReference>
<comment type="similarity">
    <text evidence="1">Belongs to the AAR2 family.</text>
</comment>
<dbReference type="PANTHER" id="PTHR12689:SF4">
    <property type="entry name" value="PROTEIN AAR2 HOMOLOG"/>
    <property type="match status" value="1"/>
</dbReference>
<gene>
    <name evidence="2" type="ORF">CI109_101623</name>
</gene>
<dbReference type="InterPro" id="IPR038516">
    <property type="entry name" value="AAR2_N_sf"/>
</dbReference>
<dbReference type="PANTHER" id="PTHR12689">
    <property type="entry name" value="A1 CISTRON SPLICING FACTOR AAR2-RELATED"/>
    <property type="match status" value="1"/>
</dbReference>
<dbReference type="InterPro" id="IPR007946">
    <property type="entry name" value="AAR2"/>
</dbReference>
<reference evidence="2" key="1">
    <citation type="submission" date="2017-08" db="EMBL/GenBank/DDBJ databases">
        <authorList>
            <person name="Cuomo C."/>
            <person name="Billmyre B."/>
            <person name="Heitman J."/>
        </authorList>
    </citation>
    <scope>NUCLEOTIDE SEQUENCE</scope>
    <source>
        <strain evidence="2">CBS 12478</strain>
    </source>
</reference>
<dbReference type="Proteomes" id="UP000322225">
    <property type="component" value="Chromosome 3"/>
</dbReference>
<evidence type="ECO:0000256" key="1">
    <source>
        <dbReference type="ARBA" id="ARBA00006281"/>
    </source>
</evidence>
<dbReference type="InterPro" id="IPR038514">
    <property type="entry name" value="AAR2_C_sf"/>
</dbReference>
<keyword evidence="3" id="KW-1185">Reference proteome</keyword>
<dbReference type="Pfam" id="PF20981">
    <property type="entry name" value="AAR2_1st"/>
    <property type="match status" value="1"/>
</dbReference>
<dbReference type="InterPro" id="IPR033647">
    <property type="entry name" value="Aar2_N"/>
</dbReference>
<dbReference type="Gene3D" id="1.25.40.550">
    <property type="entry name" value="Aar2, C-terminal domain-like"/>
    <property type="match status" value="1"/>
</dbReference>
<sequence length="436" mass="48502">MDSLTPDQAQALWDAGGFLVITDLPQGSEFGIDGTVHVVRRFSGIKFIPPGLHLITWSPPTSPTSAAFDTNSDSNVNAGPSTIPIRHALLREFRPRERVVLTYDTKSESVPLIDHADPEGGTAMISDDHLRTLDKEMAPYPFEGLEQWKSQTNEITSEIIRSVLGEDGRVDGLMSVEGEEEDGELKGIKSDLEKMELSSSAVAVAGGQRTRSMRFPNFDLKRSWRDGAVGEEVTRYSRDKSWLLGNLIKELDNDPIKIIAHLQLAFVLLLQLSSYSALLVYKRFLTLLCQSPSFLSTPPDYLPSSSDKNIKTIRRLYLSLLHTLSAELEALPANSFEGELPEMDLFYLDQIESLRKNLAGAMWQSSSSGSAGAGAGAGGETGWKEGDREVLKSNWNRLRDVGWKKWNWDIDEITHIVEDDEEEEEEGEYAPVVVEM</sequence>
<name>A0A5M6CBI6_9TREE</name>
<organism evidence="2 3">
    <name type="scientific">Kwoniella shandongensis</name>
    <dbReference type="NCBI Taxonomy" id="1734106"/>
    <lineage>
        <taxon>Eukaryota</taxon>
        <taxon>Fungi</taxon>
        <taxon>Dikarya</taxon>
        <taxon>Basidiomycota</taxon>
        <taxon>Agaricomycotina</taxon>
        <taxon>Tremellomycetes</taxon>
        <taxon>Tremellales</taxon>
        <taxon>Cryptococcaceae</taxon>
        <taxon>Kwoniella</taxon>
    </lineage>
</organism>